<dbReference type="Proteomes" id="UP001153069">
    <property type="component" value="Unassembled WGS sequence"/>
</dbReference>
<gene>
    <name evidence="2" type="ORF">SEMRO_716_G191930.1</name>
</gene>
<dbReference type="EMBL" id="CAICTM010000715">
    <property type="protein sequence ID" value="CAB9515449.1"/>
    <property type="molecule type" value="Genomic_DNA"/>
</dbReference>
<evidence type="ECO:0000313" key="3">
    <source>
        <dbReference type="Proteomes" id="UP001153069"/>
    </source>
</evidence>
<dbReference type="OrthoDB" id="47682at2759"/>
<dbReference type="InterPro" id="IPR036514">
    <property type="entry name" value="SGNH_hydro_sf"/>
</dbReference>
<evidence type="ECO:0000256" key="1">
    <source>
        <dbReference type="SAM" id="SignalP"/>
    </source>
</evidence>
<dbReference type="SUPFAM" id="SSF52266">
    <property type="entry name" value="SGNH hydrolase"/>
    <property type="match status" value="1"/>
</dbReference>
<dbReference type="PANTHER" id="PTHR34407">
    <property type="entry name" value="EXPRESSED PROTEIN"/>
    <property type="match status" value="1"/>
</dbReference>
<dbReference type="PANTHER" id="PTHR34407:SF1">
    <property type="entry name" value="SGNH HYDROLASE-TYPE ESTERASE DOMAIN-CONTAINING PROTEIN"/>
    <property type="match status" value="1"/>
</dbReference>
<name>A0A9N8EBN8_9STRA</name>
<accession>A0A9N8EBN8</accession>
<protein>
    <submittedName>
        <fullName evidence="2">Uncharacterized protein</fullName>
    </submittedName>
</protein>
<reference evidence="2" key="1">
    <citation type="submission" date="2020-06" db="EMBL/GenBank/DDBJ databases">
        <authorList>
            <consortium name="Plant Systems Biology data submission"/>
        </authorList>
    </citation>
    <scope>NUCLEOTIDE SEQUENCE</scope>
    <source>
        <strain evidence="2">D6</strain>
    </source>
</reference>
<dbReference type="Gene3D" id="3.40.50.1110">
    <property type="entry name" value="SGNH hydrolase"/>
    <property type="match status" value="1"/>
</dbReference>
<keyword evidence="3" id="KW-1185">Reference proteome</keyword>
<feature type="signal peptide" evidence="1">
    <location>
        <begin position="1"/>
        <end position="27"/>
    </location>
</feature>
<feature type="chain" id="PRO_5040175988" evidence="1">
    <location>
        <begin position="28"/>
        <end position="683"/>
    </location>
</feature>
<comment type="caution">
    <text evidence="2">The sequence shown here is derived from an EMBL/GenBank/DDBJ whole genome shotgun (WGS) entry which is preliminary data.</text>
</comment>
<evidence type="ECO:0000313" key="2">
    <source>
        <dbReference type="EMBL" id="CAB9515449.1"/>
    </source>
</evidence>
<dbReference type="AlphaFoldDB" id="A0A9N8EBN8"/>
<keyword evidence="1" id="KW-0732">Signal</keyword>
<organism evidence="2 3">
    <name type="scientific">Seminavis robusta</name>
    <dbReference type="NCBI Taxonomy" id="568900"/>
    <lineage>
        <taxon>Eukaryota</taxon>
        <taxon>Sar</taxon>
        <taxon>Stramenopiles</taxon>
        <taxon>Ochrophyta</taxon>
        <taxon>Bacillariophyta</taxon>
        <taxon>Bacillariophyceae</taxon>
        <taxon>Bacillariophycidae</taxon>
        <taxon>Naviculales</taxon>
        <taxon>Naviculaceae</taxon>
        <taxon>Seminavis</taxon>
    </lineage>
</organism>
<sequence>MGSLVWPTLRLFILTFNVCLIFNLVLFSHEDDNDKKNDKHNGNGHRPSSYQTMMHHRAGSLLDDCQDHSFDLRNERQRKHKSPFEKKLCSKLPLGATSSALWQNHLEEVFQASLHPLDPNQVHANWTKNLLHLMTPYFLEKGLRRSPDHGALRRIMKIIQTKLRDPQNAPPLEVAVVGGSVTEGAGCDKTYVVGVYKNEAPTIRGQPCSWPYRLQLLVDAFLGPGIIRIHNLAVGGTNSDLAGPVLDYWLFPGGSALLQYGPDVIINAYSANDNLPPADKRGDKSNTTGDFSFFLERALGRAQKFIRTSIFSRPCQEAPVVLFVDEYLGNQHNFILGELFRFEAVDLLADWYGTTGAISSAQVVRRWVYADTTEKIFSAEWIDKKGRETRDVHFGMPGHQMIAWTVAYSFLTMALEFCEEETSRGGDQPHVSVASQNKSKINNNRTVTAEFVADQDPHHRATKFAPANVLQLVQEEVPPILDPELQVADVARQWKQDAVDRRKQLQDYCHASSDKSAQALPCSFAFVAAPMGTVRNANSLNQYLNQFIVENDGWAGEQDMRNGWQNKLGFVAGKSGASVRLRIDKTPNAVKTITLHTLKSYGEKWAESQAKFSLEWKHQESGKSHQTSFNILGYHNQTTSIAYPFVLDLGPDHIAEKGSTLELQIDLIGGTTFKINAMMICSR</sequence>
<proteinExistence type="predicted"/>